<feature type="compositionally biased region" description="Polar residues" evidence="2">
    <location>
        <begin position="208"/>
        <end position="225"/>
    </location>
</feature>
<feature type="compositionally biased region" description="Polar residues" evidence="2">
    <location>
        <begin position="268"/>
        <end position="289"/>
    </location>
</feature>
<sequence>MLRIKNAILGDSGTTDTLPTVTEGEPTARDQLPALLSPSLSIHQDNTPVQGVPHWLRELNRSRAMRHSRASSIVSTRTKFSTTTLQEDAQSIDINVAGQYFRISRDGSRITVDEPPPYTGPGVTVRFGSGQTTPVSRTSALSEDIRGDDDNLSETEDGATTPRSTIAHIGTEILVGANILDPSEFEMPSPVGPDQLTHRSSTRTLVGSERQNALNDSELSQNSDESQGDERWQERTPTSRTNLPPLRAPTVHSLPATPSRRMRLPALVTSNSTGTLPTSISRPSSQRSGNLPALPETRSAGPVLFRSQYEREPRSPDYIGQNARGIFPPTHGSSTVRATTFFNVPREIEVGGGLRTGRSDIESASGSYTPLSMDTENDISMHYARMMRKLDYAHRKALHLKDKELAEMRERLHEKDTVLRQQLRAKDFMIDDLKQRLSNLEENVEVMLEKARNQVEDLWECRWKDRDFHLRERMRRIEEEAQKVVDNIKPRNAKADAQDASKPSIVAT</sequence>
<organism evidence="3 4">
    <name type="scientific">Exophiala bonariae</name>
    <dbReference type="NCBI Taxonomy" id="1690606"/>
    <lineage>
        <taxon>Eukaryota</taxon>
        <taxon>Fungi</taxon>
        <taxon>Dikarya</taxon>
        <taxon>Ascomycota</taxon>
        <taxon>Pezizomycotina</taxon>
        <taxon>Eurotiomycetes</taxon>
        <taxon>Chaetothyriomycetidae</taxon>
        <taxon>Chaetothyriales</taxon>
        <taxon>Herpotrichiellaceae</taxon>
        <taxon>Exophiala</taxon>
    </lineage>
</organism>
<comment type="caution">
    <text evidence="3">The sequence shown here is derived from an EMBL/GenBank/DDBJ whole genome shotgun (WGS) entry which is preliminary data.</text>
</comment>
<protein>
    <submittedName>
        <fullName evidence="3">Uncharacterized protein</fullName>
    </submittedName>
</protein>
<evidence type="ECO:0000313" key="3">
    <source>
        <dbReference type="EMBL" id="KAK5053157.1"/>
    </source>
</evidence>
<dbReference type="Proteomes" id="UP001358417">
    <property type="component" value="Unassembled WGS sequence"/>
</dbReference>
<dbReference type="GeneID" id="89970343"/>
<evidence type="ECO:0000256" key="1">
    <source>
        <dbReference type="SAM" id="Coils"/>
    </source>
</evidence>
<keyword evidence="1" id="KW-0175">Coiled coil</keyword>
<name>A0AAV9NAM7_9EURO</name>
<feature type="compositionally biased region" description="Basic and acidic residues" evidence="2">
    <location>
        <begin position="486"/>
        <end position="499"/>
    </location>
</feature>
<feature type="region of interest" description="Disordered" evidence="2">
    <location>
        <begin position="126"/>
        <end position="165"/>
    </location>
</feature>
<accession>A0AAV9NAM7</accession>
<keyword evidence="4" id="KW-1185">Reference proteome</keyword>
<evidence type="ECO:0000256" key="2">
    <source>
        <dbReference type="SAM" id="MobiDB-lite"/>
    </source>
</evidence>
<feature type="coiled-coil region" evidence="1">
    <location>
        <begin position="423"/>
        <end position="457"/>
    </location>
</feature>
<proteinExistence type="predicted"/>
<evidence type="ECO:0000313" key="4">
    <source>
        <dbReference type="Proteomes" id="UP001358417"/>
    </source>
</evidence>
<dbReference type="AlphaFoldDB" id="A0AAV9NAM7"/>
<dbReference type="EMBL" id="JAVRRD010000012">
    <property type="protein sequence ID" value="KAK5053157.1"/>
    <property type="molecule type" value="Genomic_DNA"/>
</dbReference>
<gene>
    <name evidence="3" type="ORF">LTR84_002131</name>
</gene>
<dbReference type="RefSeq" id="XP_064706599.1">
    <property type="nucleotide sequence ID" value="XM_064845745.1"/>
</dbReference>
<feature type="region of interest" description="Disordered" evidence="2">
    <location>
        <begin position="486"/>
        <end position="508"/>
    </location>
</feature>
<feature type="region of interest" description="Disordered" evidence="2">
    <location>
        <begin position="208"/>
        <end position="302"/>
    </location>
</feature>
<feature type="compositionally biased region" description="Polar residues" evidence="2">
    <location>
        <begin position="129"/>
        <end position="141"/>
    </location>
</feature>
<reference evidence="3 4" key="1">
    <citation type="submission" date="2023-08" db="EMBL/GenBank/DDBJ databases">
        <title>Black Yeasts Isolated from many extreme environments.</title>
        <authorList>
            <person name="Coleine C."/>
            <person name="Stajich J.E."/>
            <person name="Selbmann L."/>
        </authorList>
    </citation>
    <scope>NUCLEOTIDE SEQUENCE [LARGE SCALE GENOMIC DNA]</scope>
    <source>
        <strain evidence="3 4">CCFEE 5792</strain>
    </source>
</reference>